<evidence type="ECO:0000256" key="2">
    <source>
        <dbReference type="ARBA" id="ARBA00007511"/>
    </source>
</evidence>
<dbReference type="GO" id="GO:0016020">
    <property type="term" value="C:membrane"/>
    <property type="evidence" value="ECO:0007669"/>
    <property type="project" value="UniProtKB-SubCell"/>
</dbReference>
<evidence type="ECO:0000313" key="7">
    <source>
        <dbReference type="EMBL" id="EIM76495.1"/>
    </source>
</evidence>
<proteinExistence type="inferred from homology"/>
<dbReference type="NCBIfam" id="TIGR03718">
    <property type="entry name" value="R_switched_Alx"/>
    <property type="match status" value="1"/>
</dbReference>
<feature type="transmembrane region" description="Helical" evidence="6">
    <location>
        <begin position="105"/>
        <end position="133"/>
    </location>
</feature>
<dbReference type="InterPro" id="IPR005496">
    <property type="entry name" value="Integral_membrane_TerC"/>
</dbReference>
<comment type="subcellular location">
    <subcellularLocation>
        <location evidence="1">Membrane</location>
        <topology evidence="1">Multi-pass membrane protein</topology>
    </subcellularLocation>
</comment>
<dbReference type="PANTHER" id="PTHR30238">
    <property type="entry name" value="MEMBRANE BOUND PREDICTED REDOX MODULATOR"/>
    <property type="match status" value="1"/>
</dbReference>
<name>I5C3U3_9BACT</name>
<feature type="transmembrane region" description="Helical" evidence="6">
    <location>
        <begin position="70"/>
        <end position="93"/>
    </location>
</feature>
<dbReference type="STRING" id="1189621.A3SI_09897"/>
<feature type="transmembrane region" description="Helical" evidence="6">
    <location>
        <begin position="211"/>
        <end position="236"/>
    </location>
</feature>
<feature type="transmembrane region" description="Helical" evidence="6">
    <location>
        <begin position="38"/>
        <end position="58"/>
    </location>
</feature>
<dbReference type="Pfam" id="PF03741">
    <property type="entry name" value="TerC"/>
    <property type="match status" value="1"/>
</dbReference>
<comment type="caution">
    <text evidence="7">The sequence shown here is derived from an EMBL/GenBank/DDBJ whole genome shotgun (WGS) entry which is preliminary data.</text>
</comment>
<comment type="similarity">
    <text evidence="2">Belongs to the TerC family.</text>
</comment>
<dbReference type="Proteomes" id="UP000005551">
    <property type="component" value="Unassembled WGS sequence"/>
</dbReference>
<keyword evidence="5 6" id="KW-0472">Membrane</keyword>
<reference evidence="7 8" key="1">
    <citation type="submission" date="2012-05" db="EMBL/GenBank/DDBJ databases">
        <title>Genome sequence of Nitritalea halalkaliphila LW7.</title>
        <authorList>
            <person name="Jangir P.K."/>
            <person name="Singh A."/>
            <person name="Shivaji S."/>
            <person name="Sharma R."/>
        </authorList>
    </citation>
    <scope>NUCLEOTIDE SEQUENCE [LARGE SCALE GENOMIC DNA]</scope>
    <source>
        <strain evidence="7 8">LW7</strain>
    </source>
</reference>
<feature type="transmembrane region" description="Helical" evidence="6">
    <location>
        <begin position="242"/>
        <end position="262"/>
    </location>
</feature>
<dbReference type="InterPro" id="IPR022369">
    <property type="entry name" value="Integral_membrane_TerC_rswitch"/>
</dbReference>
<evidence type="ECO:0000256" key="1">
    <source>
        <dbReference type="ARBA" id="ARBA00004141"/>
    </source>
</evidence>
<evidence type="ECO:0000256" key="4">
    <source>
        <dbReference type="ARBA" id="ARBA00022989"/>
    </source>
</evidence>
<keyword evidence="8" id="KW-1185">Reference proteome</keyword>
<dbReference type="PANTHER" id="PTHR30238:SF0">
    <property type="entry name" value="THYLAKOID MEMBRANE PROTEIN TERC, CHLOROPLASTIC"/>
    <property type="match status" value="1"/>
</dbReference>
<evidence type="ECO:0000313" key="8">
    <source>
        <dbReference type="Proteomes" id="UP000005551"/>
    </source>
</evidence>
<gene>
    <name evidence="7" type="ORF">A3SI_09897</name>
</gene>
<feature type="transmembrane region" description="Helical" evidence="6">
    <location>
        <begin position="6"/>
        <end position="26"/>
    </location>
</feature>
<evidence type="ECO:0000256" key="5">
    <source>
        <dbReference type="ARBA" id="ARBA00023136"/>
    </source>
</evidence>
<accession>I5C3U3</accession>
<dbReference type="RefSeq" id="WP_009054973.1">
    <property type="nucleotide sequence ID" value="NZ_AJYA01000020.1"/>
</dbReference>
<organism evidence="7 8">
    <name type="scientific">Nitritalea halalkaliphila LW7</name>
    <dbReference type="NCBI Taxonomy" id="1189621"/>
    <lineage>
        <taxon>Bacteria</taxon>
        <taxon>Pseudomonadati</taxon>
        <taxon>Bacteroidota</taxon>
        <taxon>Cytophagia</taxon>
        <taxon>Cytophagales</taxon>
        <taxon>Cyclobacteriaceae</taxon>
        <taxon>Nitritalea</taxon>
    </lineage>
</organism>
<keyword evidence="3 6" id="KW-0812">Transmembrane</keyword>
<dbReference type="PATRIC" id="fig|1189621.3.peg.2060"/>
<dbReference type="EMBL" id="AJYA01000020">
    <property type="protein sequence ID" value="EIM76495.1"/>
    <property type="molecule type" value="Genomic_DNA"/>
</dbReference>
<feature type="transmembrane region" description="Helical" evidence="6">
    <location>
        <begin position="274"/>
        <end position="292"/>
    </location>
</feature>
<dbReference type="AlphaFoldDB" id="I5C3U3"/>
<evidence type="ECO:0000256" key="3">
    <source>
        <dbReference type="ARBA" id="ARBA00022692"/>
    </source>
</evidence>
<protein>
    <submittedName>
        <fullName evidence="7">Integral membrane protein TerC</fullName>
    </submittedName>
</protein>
<feature type="transmembrane region" description="Helical" evidence="6">
    <location>
        <begin position="298"/>
        <end position="315"/>
    </location>
</feature>
<keyword evidence="4 6" id="KW-1133">Transmembrane helix</keyword>
<dbReference type="OrthoDB" id="9783692at2"/>
<sequence>MEHEQYTLIGFFLLVLLLLGIDLFVFNREAHKVSTREALNWSIVWVGLGLLFGLYIAWDYGKTFASQYYTAFLIEKALSVDNLFVFILIFRYFQVPDKYQHKVLFYGILGAIIFRAIFIYFGVALIEITYLPAFSVGDLSVKINVVMTLFGFFLLYAGIKSWKSDEEEADKDFSSSLATRLIHRLFRVDPRYHNGHFFVRLADGKRYATQLLVVVAVVEFTDILFAVDSIPAIFAISNEPLILYTSNIFAILGLRALYFLLANSFDMFHYLQHGLALILVFIGSKMLLSAVFHVPPTLSLLVVFSILSISIAASWKHYQDQRAAS</sequence>
<evidence type="ECO:0000256" key="6">
    <source>
        <dbReference type="SAM" id="Phobius"/>
    </source>
</evidence>
<feature type="transmembrane region" description="Helical" evidence="6">
    <location>
        <begin position="139"/>
        <end position="159"/>
    </location>
</feature>